<dbReference type="SUPFAM" id="SSF48008">
    <property type="entry name" value="GntR ligand-binding domain-like"/>
    <property type="match status" value="1"/>
</dbReference>
<dbReference type="AlphaFoldDB" id="A0A136WCX1"/>
<dbReference type="SMART" id="SM00345">
    <property type="entry name" value="HTH_GNTR"/>
    <property type="match status" value="1"/>
</dbReference>
<dbReference type="RefSeq" id="WP_066089116.1">
    <property type="nucleotide sequence ID" value="NZ_LRVM01000008.1"/>
</dbReference>
<dbReference type="CDD" id="cd07377">
    <property type="entry name" value="WHTH_GntR"/>
    <property type="match status" value="1"/>
</dbReference>
<dbReference type="PANTHER" id="PTHR43537:SF5">
    <property type="entry name" value="UXU OPERON TRANSCRIPTIONAL REGULATOR"/>
    <property type="match status" value="1"/>
</dbReference>
<sequence>MDYYKGRLSLSDEVYNQILNQVTSGEWKVGDKLPSESKLCSMFGVSRTSVRAALQNLQGSGIIVTMQGVGSFVHRNPAQGVLNEEPVEALKASDITSEEFKEFFEFRQAVEFKAIEFFVRRSTKEDEAILKNLVEKMQEAGKTDDRVAFTKYDFEFHMAVIEGAKNVFLYNSMLNYKDIFFHYMEEITRLTDKPISVLAEEHVELYTYLVEKKPKLAKDYLFCDNTYYHVAYFNGR</sequence>
<keyword evidence="2" id="KW-0238">DNA-binding</keyword>
<organism evidence="5 6">
    <name type="scientific">Anaerotignum neopropionicum</name>
    <dbReference type="NCBI Taxonomy" id="36847"/>
    <lineage>
        <taxon>Bacteria</taxon>
        <taxon>Bacillati</taxon>
        <taxon>Bacillota</taxon>
        <taxon>Clostridia</taxon>
        <taxon>Lachnospirales</taxon>
        <taxon>Anaerotignaceae</taxon>
        <taxon>Anaerotignum</taxon>
    </lineage>
</organism>
<keyword evidence="1" id="KW-0805">Transcription regulation</keyword>
<dbReference type="SMART" id="SM00895">
    <property type="entry name" value="FCD"/>
    <property type="match status" value="1"/>
</dbReference>
<dbReference type="PANTHER" id="PTHR43537">
    <property type="entry name" value="TRANSCRIPTIONAL REGULATOR, GNTR FAMILY"/>
    <property type="match status" value="1"/>
</dbReference>
<dbReference type="Proteomes" id="UP000070539">
    <property type="component" value="Unassembled WGS sequence"/>
</dbReference>
<dbReference type="GO" id="GO:0003677">
    <property type="term" value="F:DNA binding"/>
    <property type="evidence" value="ECO:0007669"/>
    <property type="project" value="UniProtKB-KW"/>
</dbReference>
<evidence type="ECO:0000313" key="6">
    <source>
        <dbReference type="Proteomes" id="UP000070539"/>
    </source>
</evidence>
<dbReference type="InterPro" id="IPR036390">
    <property type="entry name" value="WH_DNA-bd_sf"/>
</dbReference>
<gene>
    <name evidence="5" type="primary">pdhR</name>
    <name evidence="5" type="ORF">CLNEO_22920</name>
</gene>
<dbReference type="PRINTS" id="PR00035">
    <property type="entry name" value="HTHGNTR"/>
</dbReference>
<evidence type="ECO:0000313" key="5">
    <source>
        <dbReference type="EMBL" id="KXL52358.1"/>
    </source>
</evidence>
<dbReference type="Pfam" id="PF07729">
    <property type="entry name" value="FCD"/>
    <property type="match status" value="1"/>
</dbReference>
<keyword evidence="6" id="KW-1185">Reference proteome</keyword>
<dbReference type="Gene3D" id="1.10.10.10">
    <property type="entry name" value="Winged helix-like DNA-binding domain superfamily/Winged helix DNA-binding domain"/>
    <property type="match status" value="1"/>
</dbReference>
<comment type="caution">
    <text evidence="5">The sequence shown here is derived from an EMBL/GenBank/DDBJ whole genome shotgun (WGS) entry which is preliminary data.</text>
</comment>
<keyword evidence="3" id="KW-0804">Transcription</keyword>
<reference evidence="5 6" key="1">
    <citation type="submission" date="2016-01" db="EMBL/GenBank/DDBJ databases">
        <title>Genome sequence of Clostridium neopropionicum X4, DSM-3847.</title>
        <authorList>
            <person name="Poehlein A."/>
            <person name="Beck M.H."/>
            <person name="Bengelsdorf F.R."/>
            <person name="Daniel R."/>
            <person name="Duerre P."/>
        </authorList>
    </citation>
    <scope>NUCLEOTIDE SEQUENCE [LARGE SCALE GENOMIC DNA]</scope>
    <source>
        <strain evidence="5 6">DSM-3847</strain>
    </source>
</reference>
<proteinExistence type="predicted"/>
<dbReference type="EMBL" id="LRVM01000008">
    <property type="protein sequence ID" value="KXL52358.1"/>
    <property type="molecule type" value="Genomic_DNA"/>
</dbReference>
<evidence type="ECO:0000256" key="1">
    <source>
        <dbReference type="ARBA" id="ARBA00023015"/>
    </source>
</evidence>
<dbReference type="GO" id="GO:0003700">
    <property type="term" value="F:DNA-binding transcription factor activity"/>
    <property type="evidence" value="ECO:0007669"/>
    <property type="project" value="InterPro"/>
</dbReference>
<protein>
    <submittedName>
        <fullName evidence="5">Pyruvate dehydrogenase complex repressor</fullName>
    </submittedName>
</protein>
<accession>A0A136WCX1</accession>
<evidence type="ECO:0000256" key="2">
    <source>
        <dbReference type="ARBA" id="ARBA00023125"/>
    </source>
</evidence>
<evidence type="ECO:0000259" key="4">
    <source>
        <dbReference type="PROSITE" id="PS50949"/>
    </source>
</evidence>
<dbReference type="InterPro" id="IPR036388">
    <property type="entry name" value="WH-like_DNA-bd_sf"/>
</dbReference>
<dbReference type="Gene3D" id="1.20.120.530">
    <property type="entry name" value="GntR ligand-binding domain-like"/>
    <property type="match status" value="1"/>
</dbReference>
<dbReference type="STRING" id="36847.CLNEO_22920"/>
<dbReference type="PATRIC" id="fig|36847.3.peg.2668"/>
<dbReference type="Pfam" id="PF00392">
    <property type="entry name" value="GntR"/>
    <property type="match status" value="1"/>
</dbReference>
<dbReference type="InterPro" id="IPR008920">
    <property type="entry name" value="TF_FadR/GntR_C"/>
</dbReference>
<dbReference type="InterPro" id="IPR000524">
    <property type="entry name" value="Tscrpt_reg_HTH_GntR"/>
</dbReference>
<dbReference type="OrthoDB" id="1648691at2"/>
<name>A0A136WCX1_9FIRM</name>
<dbReference type="SUPFAM" id="SSF46785">
    <property type="entry name" value="Winged helix' DNA-binding domain"/>
    <property type="match status" value="1"/>
</dbReference>
<evidence type="ECO:0000256" key="3">
    <source>
        <dbReference type="ARBA" id="ARBA00023163"/>
    </source>
</evidence>
<dbReference type="InterPro" id="IPR011711">
    <property type="entry name" value="GntR_C"/>
</dbReference>
<feature type="domain" description="HTH gntR-type" evidence="4">
    <location>
        <begin position="8"/>
        <end position="76"/>
    </location>
</feature>
<keyword evidence="5" id="KW-0670">Pyruvate</keyword>
<dbReference type="PROSITE" id="PS50949">
    <property type="entry name" value="HTH_GNTR"/>
    <property type="match status" value="1"/>
</dbReference>